<reference evidence="3 4" key="1">
    <citation type="journal article" date="2023" name="Ecotoxicol. Environ. Saf.">
        <title>Mercury remediation potential of mercury-resistant strain Rheinheimera metallidurans sp. nov. isolated from a municipal waste dumping site.</title>
        <authorList>
            <person name="Yadav V."/>
            <person name="Manjhi A."/>
            <person name="Vadakedath N."/>
        </authorList>
    </citation>
    <scope>NUCLEOTIDE SEQUENCE [LARGE SCALE GENOMIC DNA]</scope>
    <source>
        <strain evidence="3 4">E-49</strain>
    </source>
</reference>
<dbReference type="Proteomes" id="UP001375382">
    <property type="component" value="Unassembled WGS sequence"/>
</dbReference>
<dbReference type="SUPFAM" id="SSF52540">
    <property type="entry name" value="P-loop containing nucleoside triphosphate hydrolases"/>
    <property type="match status" value="1"/>
</dbReference>
<dbReference type="InterPro" id="IPR049945">
    <property type="entry name" value="AAA_22"/>
</dbReference>
<dbReference type="InterPro" id="IPR027417">
    <property type="entry name" value="P-loop_NTPase"/>
</dbReference>
<protein>
    <submittedName>
        <fullName evidence="3">AAA family ATPase</fullName>
    </submittedName>
</protein>
<dbReference type="Pfam" id="PF13401">
    <property type="entry name" value="AAA_22"/>
    <property type="match status" value="1"/>
</dbReference>
<dbReference type="EMBL" id="JALAAR010000001">
    <property type="protein sequence ID" value="MEH8015786.1"/>
    <property type="molecule type" value="Genomic_DNA"/>
</dbReference>
<proteinExistence type="predicted"/>
<evidence type="ECO:0000256" key="1">
    <source>
        <dbReference type="SAM" id="MobiDB-lite"/>
    </source>
</evidence>
<comment type="caution">
    <text evidence="3">The sequence shown here is derived from an EMBL/GenBank/DDBJ whole genome shotgun (WGS) entry which is preliminary data.</text>
</comment>
<evidence type="ECO:0000313" key="4">
    <source>
        <dbReference type="Proteomes" id="UP001375382"/>
    </source>
</evidence>
<sequence length="461" mass="52031">MDATYKLLTLPNLQGNPLVEALHFLCDPEFQEQVVSGKYQWCPPNYWKLSKIYRVTVLEALNQIHVPAPQMEILYEKIVSHLLNSYSLRNPLRANSNRIKYKLAVALNEKIAAVPAAMTTAPTMLVHGVSGAGKSTTILSILNAIPQVICHQEYEGKPYQQSQLLWISMDLPATPSIKALALNFFRAVDKALGTDEYYTVWSKRNRDSVDQHITGMQLVAQTHELGLVHIDEMQFMKGYAKSKDTPSMTVLEAIFNKLGIPMLLSTTTAGLEIFRADYSANGSADFTIARRMLNDRAIQFKPLTKDSPQYKRFIEALFPRDILLNCTALSEEFIDRFYLLSCGLPAIMLRLAKQHHEILMQRAEKKGADSMSTDDVKLLLSVYKNQFSLIDPALSCLRRGIADEYEKQIPQDWKSTNQKEKMKRRDLDAKAVTPVTNAMFPPSENDDSVVKQPSKLTLGTV</sequence>
<feature type="domain" description="ORC1/DEAH AAA+ ATPase" evidence="2">
    <location>
        <begin position="120"/>
        <end position="268"/>
    </location>
</feature>
<evidence type="ECO:0000259" key="2">
    <source>
        <dbReference type="Pfam" id="PF13401"/>
    </source>
</evidence>
<organism evidence="3 4">
    <name type="scientific">Rheinheimera muenzenbergensis</name>
    <dbReference type="NCBI Taxonomy" id="1193628"/>
    <lineage>
        <taxon>Bacteria</taxon>
        <taxon>Pseudomonadati</taxon>
        <taxon>Pseudomonadota</taxon>
        <taxon>Gammaproteobacteria</taxon>
        <taxon>Chromatiales</taxon>
        <taxon>Chromatiaceae</taxon>
        <taxon>Rheinheimera</taxon>
    </lineage>
</organism>
<feature type="region of interest" description="Disordered" evidence="1">
    <location>
        <begin position="436"/>
        <end position="461"/>
    </location>
</feature>
<name>A0ABU8C2C4_9GAMM</name>
<gene>
    <name evidence="3" type="ORF">MN202_00950</name>
</gene>
<keyword evidence="4" id="KW-1185">Reference proteome</keyword>
<dbReference type="RefSeq" id="WP_335734206.1">
    <property type="nucleotide sequence ID" value="NZ_JALAAR010000001.1"/>
</dbReference>
<accession>A0ABU8C2C4</accession>
<evidence type="ECO:0000313" key="3">
    <source>
        <dbReference type="EMBL" id="MEH8015786.1"/>
    </source>
</evidence>